<organism evidence="1 2">
    <name type="scientific">Gemmata massiliana</name>
    <dbReference type="NCBI Taxonomy" id="1210884"/>
    <lineage>
        <taxon>Bacteria</taxon>
        <taxon>Pseudomonadati</taxon>
        <taxon>Planctomycetota</taxon>
        <taxon>Planctomycetia</taxon>
        <taxon>Gemmatales</taxon>
        <taxon>Gemmataceae</taxon>
        <taxon>Gemmata</taxon>
    </lineage>
</organism>
<dbReference type="Proteomes" id="UP000464178">
    <property type="component" value="Chromosome"/>
</dbReference>
<name>A0A6P2D002_9BACT</name>
<dbReference type="RefSeq" id="WP_162668745.1">
    <property type="nucleotide sequence ID" value="NZ_LR593886.1"/>
</dbReference>
<accession>A0A6P2D002</accession>
<evidence type="ECO:0000313" key="1">
    <source>
        <dbReference type="EMBL" id="VTR94137.1"/>
    </source>
</evidence>
<reference evidence="1 2" key="1">
    <citation type="submission" date="2019-05" db="EMBL/GenBank/DDBJ databases">
        <authorList>
            <consortium name="Science for Life Laboratories"/>
        </authorList>
    </citation>
    <scope>NUCLEOTIDE SEQUENCE [LARGE SCALE GENOMIC DNA]</scope>
    <source>
        <strain evidence="1">Soil9</strain>
    </source>
</reference>
<evidence type="ECO:0000313" key="2">
    <source>
        <dbReference type="Proteomes" id="UP000464178"/>
    </source>
</evidence>
<protein>
    <recommendedName>
        <fullName evidence="3">DUF222 domain-containing protein</fullName>
    </recommendedName>
</protein>
<proteinExistence type="predicted"/>
<evidence type="ECO:0008006" key="3">
    <source>
        <dbReference type="Google" id="ProtNLM"/>
    </source>
</evidence>
<sequence length="281" mass="30898">MGATAAGATIYDRLTDADRQWLRGVAADLRTKLRHTVSQVLASGRLLADARKRLGRDRWKPWLVAEAQLSSRTAQRLVAVGNVFGHLSDSTILNFTPTALYQLAEPGVPQSIREYAVLQAQDGEEVTAAGVQEWLTAQRDTALNAPLKLATVDEKPQNKSVDAGEVSAEENWFILRDLIGADGTVHLSGFPDAENEDKCYTGAFIDGDGRRRVATGATIEAVVLQLADKVRKKVCVKCEENKPLDEFCRRSDLPDGREYRCKVCERLRVKNHALRKSAVGG</sequence>
<dbReference type="EMBL" id="LR593886">
    <property type="protein sequence ID" value="VTR94137.1"/>
    <property type="molecule type" value="Genomic_DNA"/>
</dbReference>
<gene>
    <name evidence="1" type="ORF">SOIL9_35770</name>
</gene>
<dbReference type="KEGG" id="gms:SOIL9_35770"/>
<dbReference type="AlphaFoldDB" id="A0A6P2D002"/>
<keyword evidence="2" id="KW-1185">Reference proteome</keyword>